<sequence>ENTLIEIRKHTTYREVFHLKTFLHFTQLLPKRFCNPVLITPGYPIIVTHIFHCLLIITML</sequence>
<feature type="transmembrane region" description="Helical" evidence="1">
    <location>
        <begin position="38"/>
        <end position="57"/>
    </location>
</feature>
<keyword evidence="1" id="KW-1133">Transmembrane helix</keyword>
<keyword evidence="3" id="KW-1185">Reference proteome</keyword>
<dbReference type="InParanoid" id="H2XRG6"/>
<dbReference type="Ensembl" id="ENSCINT00000037275.1">
    <property type="protein sequence ID" value="ENSCINP00000032250.1"/>
    <property type="gene ID" value="ENSCING00000025169.1"/>
</dbReference>
<evidence type="ECO:0000313" key="2">
    <source>
        <dbReference type="Ensembl" id="ENSCINP00000032250.1"/>
    </source>
</evidence>
<accession>H2XRG6</accession>
<keyword evidence="1" id="KW-0472">Membrane</keyword>
<reference evidence="2" key="2">
    <citation type="submission" date="2025-08" db="UniProtKB">
        <authorList>
            <consortium name="Ensembl"/>
        </authorList>
    </citation>
    <scope>IDENTIFICATION</scope>
</reference>
<dbReference type="HOGENOM" id="CLU_2947677_0_0_1"/>
<reference evidence="3" key="1">
    <citation type="journal article" date="2002" name="Science">
        <title>The draft genome of Ciona intestinalis: insights into chordate and vertebrate origins.</title>
        <authorList>
            <person name="Dehal P."/>
            <person name="Satou Y."/>
            <person name="Campbell R.K."/>
            <person name="Chapman J."/>
            <person name="Degnan B."/>
            <person name="De Tomaso A."/>
            <person name="Davidson B."/>
            <person name="Di Gregorio A."/>
            <person name="Gelpke M."/>
            <person name="Goodstein D.M."/>
            <person name="Harafuji N."/>
            <person name="Hastings K.E."/>
            <person name="Ho I."/>
            <person name="Hotta K."/>
            <person name="Huang W."/>
            <person name="Kawashima T."/>
            <person name="Lemaire P."/>
            <person name="Martinez D."/>
            <person name="Meinertzhagen I.A."/>
            <person name="Necula S."/>
            <person name="Nonaka M."/>
            <person name="Putnam N."/>
            <person name="Rash S."/>
            <person name="Saiga H."/>
            <person name="Satake M."/>
            <person name="Terry A."/>
            <person name="Yamada L."/>
            <person name="Wang H.G."/>
            <person name="Awazu S."/>
            <person name="Azumi K."/>
            <person name="Boore J."/>
            <person name="Branno M."/>
            <person name="Chin-Bow S."/>
            <person name="DeSantis R."/>
            <person name="Doyle S."/>
            <person name="Francino P."/>
            <person name="Keys D.N."/>
            <person name="Haga S."/>
            <person name="Hayashi H."/>
            <person name="Hino K."/>
            <person name="Imai K.S."/>
            <person name="Inaba K."/>
            <person name="Kano S."/>
            <person name="Kobayashi K."/>
            <person name="Kobayashi M."/>
            <person name="Lee B.I."/>
            <person name="Makabe K.W."/>
            <person name="Manohar C."/>
            <person name="Matassi G."/>
            <person name="Medina M."/>
            <person name="Mochizuki Y."/>
            <person name="Mount S."/>
            <person name="Morishita T."/>
            <person name="Miura S."/>
            <person name="Nakayama A."/>
            <person name="Nishizaka S."/>
            <person name="Nomoto H."/>
            <person name="Ohta F."/>
            <person name="Oishi K."/>
            <person name="Rigoutsos I."/>
            <person name="Sano M."/>
            <person name="Sasaki A."/>
            <person name="Sasakura Y."/>
            <person name="Shoguchi E."/>
            <person name="Shin-i T."/>
            <person name="Spagnuolo A."/>
            <person name="Stainier D."/>
            <person name="Suzuki M.M."/>
            <person name="Tassy O."/>
            <person name="Takatori N."/>
            <person name="Tokuoka M."/>
            <person name="Yagi K."/>
            <person name="Yoshizaki F."/>
            <person name="Wada S."/>
            <person name="Zhang C."/>
            <person name="Hyatt P.D."/>
            <person name="Larimer F."/>
            <person name="Detter C."/>
            <person name="Doggett N."/>
            <person name="Glavina T."/>
            <person name="Hawkins T."/>
            <person name="Richardson P."/>
            <person name="Lucas S."/>
            <person name="Kohara Y."/>
            <person name="Levine M."/>
            <person name="Satoh N."/>
            <person name="Rokhsar D.S."/>
        </authorList>
    </citation>
    <scope>NUCLEOTIDE SEQUENCE [LARGE SCALE GENOMIC DNA]</scope>
</reference>
<evidence type="ECO:0000313" key="3">
    <source>
        <dbReference type="Proteomes" id="UP000008144"/>
    </source>
</evidence>
<evidence type="ECO:0000256" key="1">
    <source>
        <dbReference type="SAM" id="Phobius"/>
    </source>
</evidence>
<dbReference type="Proteomes" id="UP000008144">
    <property type="component" value="Unassembled WGS sequence"/>
</dbReference>
<reference evidence="2" key="3">
    <citation type="submission" date="2025-09" db="UniProtKB">
        <authorList>
            <consortium name="Ensembl"/>
        </authorList>
    </citation>
    <scope>IDENTIFICATION</scope>
</reference>
<proteinExistence type="predicted"/>
<organism evidence="2 3">
    <name type="scientific">Ciona intestinalis</name>
    <name type="common">Transparent sea squirt</name>
    <name type="synonym">Ascidia intestinalis</name>
    <dbReference type="NCBI Taxonomy" id="7719"/>
    <lineage>
        <taxon>Eukaryota</taxon>
        <taxon>Metazoa</taxon>
        <taxon>Chordata</taxon>
        <taxon>Tunicata</taxon>
        <taxon>Ascidiacea</taxon>
        <taxon>Phlebobranchia</taxon>
        <taxon>Cionidae</taxon>
        <taxon>Ciona</taxon>
    </lineage>
</organism>
<keyword evidence="1" id="KW-0812">Transmembrane</keyword>
<protein>
    <submittedName>
        <fullName evidence="2">Uncharacterized protein</fullName>
    </submittedName>
</protein>
<dbReference type="AlphaFoldDB" id="H2XRG6"/>
<name>H2XRG6_CIOIN</name>